<sequence>MYDYTIIGAGIIGSLIARELSKYDLNVLVLEKENDVANVQTRANSAIVHSGHDPQYGTLKAKLSVLGNKLYDDLEKDLHISLLKTGAYVCAHDKDEEDILNDLYENAKLNKVNDMEFLNLSQAQLSEPNLSDDITKVLSLPTTKVCFPWEVAFFALENAINNGVELIRNSEIISIDHKNDIYILKDQNDQIYESKAIINAAGVYSDDIKDMIEDDAPFKITPRKGEYFVLDKSVRGFINHVLYPLPSKKGKGVLVTPQVHGNILLGPTSELVDDKGSISTSKTGLTYIKQHVTALAKNIPFELIIRSFAGVRATSTYKDFYIKESTSHKGFYHVAGIDSPGITAAPAIAKYLVDEIIKIKLPIKDSFTPTIAKKIVFNHLTKEEKIKKQKENPLYGRIICKCEHITEQEIIDAIHGPLGSDTIKGIKKRARAGSGICQGGYCESLIVKIIARETNKDLTQVDYDQKNTPILYKETKVSS</sequence>
<keyword evidence="4" id="KW-1185">Reference proteome</keyword>
<feature type="domain" description="FAD dependent oxidoreductase" evidence="1">
    <location>
        <begin position="3"/>
        <end position="354"/>
    </location>
</feature>
<dbReference type="InterPro" id="IPR006076">
    <property type="entry name" value="FAD-dep_OxRdtase"/>
</dbReference>
<evidence type="ECO:0000313" key="3">
    <source>
        <dbReference type="EMBL" id="BCR35870.1"/>
    </source>
</evidence>
<dbReference type="Gene3D" id="1.10.10.1100">
    <property type="entry name" value="BFD-like [2Fe-2S]-binding domain"/>
    <property type="match status" value="1"/>
</dbReference>
<dbReference type="InterPro" id="IPR052745">
    <property type="entry name" value="G3P_Oxidase/Oxidoreductase"/>
</dbReference>
<name>A0A7U9XUJ9_9MOLU</name>
<dbReference type="Proteomes" id="UP000620133">
    <property type="component" value="Chromosome"/>
</dbReference>
<feature type="domain" description="BFD-like [2Fe-2S]-binding" evidence="2">
    <location>
        <begin position="398"/>
        <end position="451"/>
    </location>
</feature>
<dbReference type="Pfam" id="PF01266">
    <property type="entry name" value="DAO"/>
    <property type="match status" value="1"/>
</dbReference>
<evidence type="ECO:0000259" key="2">
    <source>
        <dbReference type="Pfam" id="PF04324"/>
    </source>
</evidence>
<dbReference type="InterPro" id="IPR036188">
    <property type="entry name" value="FAD/NAD-bd_sf"/>
</dbReference>
<protein>
    <submittedName>
        <fullName evidence="3">FAD/NAD(P)-binding oxidoreductase</fullName>
    </submittedName>
</protein>
<evidence type="ECO:0000313" key="4">
    <source>
        <dbReference type="Proteomes" id="UP000620133"/>
    </source>
</evidence>
<evidence type="ECO:0000259" key="1">
    <source>
        <dbReference type="Pfam" id="PF01266"/>
    </source>
</evidence>
<dbReference type="InterPro" id="IPR041854">
    <property type="entry name" value="BFD-like_2Fe2S-bd_dom_sf"/>
</dbReference>
<gene>
    <name evidence="3" type="ORF">MPAN_007630</name>
</gene>
<dbReference type="PANTHER" id="PTHR42720">
    <property type="entry name" value="GLYCEROL-3-PHOSPHATE DEHYDROGENASE"/>
    <property type="match status" value="1"/>
</dbReference>
<reference evidence="3" key="1">
    <citation type="submission" date="2021-01" db="EMBL/GenBank/DDBJ databases">
        <title>Draft genome sequence of Acholeplasmataceae bacterium strain Mahy22.</title>
        <authorList>
            <person name="Watanabe M."/>
            <person name="Kojima H."/>
            <person name="Fukui M."/>
        </authorList>
    </citation>
    <scope>NUCLEOTIDE SEQUENCE</scope>
    <source>
        <strain evidence="3">Mahy22</strain>
    </source>
</reference>
<proteinExistence type="predicted"/>
<dbReference type="Pfam" id="PF04324">
    <property type="entry name" value="Fer2_BFD"/>
    <property type="match status" value="1"/>
</dbReference>
<dbReference type="InterPro" id="IPR007419">
    <property type="entry name" value="BFD-like_2Fe2S-bd_dom"/>
</dbReference>
<accession>A0A7U9XUJ9</accession>
<dbReference type="CDD" id="cd19946">
    <property type="entry name" value="GlpA-like_Fer2_BFD-like"/>
    <property type="match status" value="1"/>
</dbReference>
<dbReference type="AlphaFoldDB" id="A0A7U9XUJ9"/>
<dbReference type="KEGG" id="manr:MPAN_007630"/>
<dbReference type="Gene3D" id="3.50.50.60">
    <property type="entry name" value="FAD/NAD(P)-binding domain"/>
    <property type="match status" value="1"/>
</dbReference>
<dbReference type="Gene3D" id="3.30.9.10">
    <property type="entry name" value="D-Amino Acid Oxidase, subunit A, domain 2"/>
    <property type="match status" value="1"/>
</dbReference>
<organism evidence="3 4">
    <name type="scientific">Mariniplasma anaerobium</name>
    <dbReference type="NCBI Taxonomy" id="2735436"/>
    <lineage>
        <taxon>Bacteria</taxon>
        <taxon>Bacillati</taxon>
        <taxon>Mycoplasmatota</taxon>
        <taxon>Mollicutes</taxon>
        <taxon>Acholeplasmatales</taxon>
        <taxon>Acholeplasmataceae</taxon>
        <taxon>Mariniplasma</taxon>
    </lineage>
</organism>
<dbReference type="RefSeq" id="WP_176238701.1">
    <property type="nucleotide sequence ID" value="NZ_AP024412.1"/>
</dbReference>
<dbReference type="PANTHER" id="PTHR42720:SF1">
    <property type="entry name" value="GLYCEROL 3-PHOSPHATE OXIDASE"/>
    <property type="match status" value="1"/>
</dbReference>
<dbReference type="EMBL" id="AP024412">
    <property type="protein sequence ID" value="BCR35870.1"/>
    <property type="molecule type" value="Genomic_DNA"/>
</dbReference>
<dbReference type="SUPFAM" id="SSF51905">
    <property type="entry name" value="FAD/NAD(P)-binding domain"/>
    <property type="match status" value="1"/>
</dbReference>